<organism evidence="2">
    <name type="scientific">Cacopsylla melanoneura</name>
    <dbReference type="NCBI Taxonomy" id="428564"/>
    <lineage>
        <taxon>Eukaryota</taxon>
        <taxon>Metazoa</taxon>
        <taxon>Ecdysozoa</taxon>
        <taxon>Arthropoda</taxon>
        <taxon>Hexapoda</taxon>
        <taxon>Insecta</taxon>
        <taxon>Pterygota</taxon>
        <taxon>Neoptera</taxon>
        <taxon>Paraneoptera</taxon>
        <taxon>Hemiptera</taxon>
        <taxon>Sternorrhyncha</taxon>
        <taxon>Psylloidea</taxon>
        <taxon>Psyllidae</taxon>
        <taxon>Psyllinae</taxon>
        <taxon>Cacopsylla</taxon>
    </lineage>
</organism>
<keyword evidence="1" id="KW-0812">Transmembrane</keyword>
<protein>
    <submittedName>
        <fullName evidence="2">Uncharacterized protein</fullName>
    </submittedName>
</protein>
<dbReference type="EMBL" id="HBUF01382132">
    <property type="protein sequence ID" value="CAG6730701.1"/>
    <property type="molecule type" value="Transcribed_RNA"/>
</dbReference>
<name>A0A8D8YLI2_9HEMI</name>
<keyword evidence="1" id="KW-0472">Membrane</keyword>
<proteinExistence type="predicted"/>
<keyword evidence="1" id="KW-1133">Transmembrane helix</keyword>
<reference evidence="2" key="1">
    <citation type="submission" date="2021-05" db="EMBL/GenBank/DDBJ databases">
        <authorList>
            <person name="Alioto T."/>
            <person name="Alioto T."/>
            <person name="Gomez Garrido J."/>
        </authorList>
    </citation>
    <scope>NUCLEOTIDE SEQUENCE</scope>
</reference>
<sequence>MYLLGIFRTPIISITFVIGFNLHWQDFLHKKYRPQTDTSDHCKISFSSEKIFLLFQNLNILLLNIIMALRYSTMFVVAVLVVVIATMVQAQYGNMGGGSGGYGNTGTGGGYGSTGESDDCINRLSKEDGIVAKNF</sequence>
<evidence type="ECO:0000313" key="2">
    <source>
        <dbReference type="EMBL" id="CAG6730701.1"/>
    </source>
</evidence>
<feature type="transmembrane region" description="Helical" evidence="1">
    <location>
        <begin position="6"/>
        <end position="24"/>
    </location>
</feature>
<accession>A0A8D8YLI2</accession>
<evidence type="ECO:0000256" key="1">
    <source>
        <dbReference type="SAM" id="Phobius"/>
    </source>
</evidence>
<dbReference type="AlphaFoldDB" id="A0A8D8YLI2"/>